<gene>
    <name evidence="6" type="ORF">HRI_003912700</name>
</gene>
<dbReference type="PROSITE" id="PS51005">
    <property type="entry name" value="NAC"/>
    <property type="match status" value="1"/>
</dbReference>
<dbReference type="EMBL" id="BSYR01000036">
    <property type="protein sequence ID" value="GMJ02435.1"/>
    <property type="molecule type" value="Genomic_DNA"/>
</dbReference>
<dbReference type="InterPro" id="IPR003441">
    <property type="entry name" value="NAC-dom"/>
</dbReference>
<evidence type="ECO:0000256" key="4">
    <source>
        <dbReference type="ARBA" id="ARBA00023242"/>
    </source>
</evidence>
<evidence type="ECO:0000313" key="6">
    <source>
        <dbReference type="EMBL" id="GMJ02435.1"/>
    </source>
</evidence>
<evidence type="ECO:0000313" key="7">
    <source>
        <dbReference type="Proteomes" id="UP001165190"/>
    </source>
</evidence>
<sequence>MAFDHQYTTNFFVGYRFKPTDTELIQCYLFKKEKGELIPCDIIRDWEIYGGEDKEPWKLFGETSSKTFYVFTKLKKKSKQKIDRIAGCGTEDVKDSKWFFKLVQESNESTLDESDAGRRKNGELFEMNVALQLRRSLSELRDVAKISTYSRIEVSSIDGFTSKLF</sequence>
<dbReference type="GO" id="GO:0006355">
    <property type="term" value="P:regulation of DNA-templated transcription"/>
    <property type="evidence" value="ECO:0007669"/>
    <property type="project" value="InterPro"/>
</dbReference>
<dbReference type="SUPFAM" id="SSF101941">
    <property type="entry name" value="NAC domain"/>
    <property type="match status" value="1"/>
</dbReference>
<protein>
    <recommendedName>
        <fullName evidence="5">NAC domain-containing protein</fullName>
    </recommendedName>
</protein>
<dbReference type="Gene3D" id="2.170.150.80">
    <property type="entry name" value="NAC domain"/>
    <property type="match status" value="1"/>
</dbReference>
<keyword evidence="3" id="KW-0804">Transcription</keyword>
<reference evidence="6" key="1">
    <citation type="submission" date="2023-05" db="EMBL/GenBank/DDBJ databases">
        <title>Genome and transcriptome analyses reveal genes involved in the formation of fine ridges on petal epidermal cells in Hibiscus trionum.</title>
        <authorList>
            <person name="Koshimizu S."/>
            <person name="Masuda S."/>
            <person name="Ishii T."/>
            <person name="Shirasu K."/>
            <person name="Hoshino A."/>
            <person name="Arita M."/>
        </authorList>
    </citation>
    <scope>NUCLEOTIDE SEQUENCE</scope>
    <source>
        <strain evidence="6">Hamamatsu line</strain>
    </source>
</reference>
<proteinExistence type="predicted"/>
<name>A0A9W7ITN8_HIBTR</name>
<evidence type="ECO:0000256" key="1">
    <source>
        <dbReference type="ARBA" id="ARBA00023015"/>
    </source>
</evidence>
<feature type="domain" description="NAC" evidence="5">
    <location>
        <begin position="11"/>
        <end position="165"/>
    </location>
</feature>
<dbReference type="OrthoDB" id="774757at2759"/>
<evidence type="ECO:0000259" key="5">
    <source>
        <dbReference type="PROSITE" id="PS51005"/>
    </source>
</evidence>
<dbReference type="Pfam" id="PF02365">
    <property type="entry name" value="NAM"/>
    <property type="match status" value="1"/>
</dbReference>
<dbReference type="InterPro" id="IPR036093">
    <property type="entry name" value="NAC_dom_sf"/>
</dbReference>
<keyword evidence="4" id="KW-0539">Nucleus</keyword>
<comment type="caution">
    <text evidence="6">The sequence shown here is derived from an EMBL/GenBank/DDBJ whole genome shotgun (WGS) entry which is preliminary data.</text>
</comment>
<organism evidence="6 7">
    <name type="scientific">Hibiscus trionum</name>
    <name type="common">Flower of an hour</name>
    <dbReference type="NCBI Taxonomy" id="183268"/>
    <lineage>
        <taxon>Eukaryota</taxon>
        <taxon>Viridiplantae</taxon>
        <taxon>Streptophyta</taxon>
        <taxon>Embryophyta</taxon>
        <taxon>Tracheophyta</taxon>
        <taxon>Spermatophyta</taxon>
        <taxon>Magnoliopsida</taxon>
        <taxon>eudicotyledons</taxon>
        <taxon>Gunneridae</taxon>
        <taxon>Pentapetalae</taxon>
        <taxon>rosids</taxon>
        <taxon>malvids</taxon>
        <taxon>Malvales</taxon>
        <taxon>Malvaceae</taxon>
        <taxon>Malvoideae</taxon>
        <taxon>Hibiscus</taxon>
    </lineage>
</organism>
<accession>A0A9W7ITN8</accession>
<dbReference type="InterPro" id="IPR027949">
    <property type="entry name" value="Chloroplast_duf"/>
</dbReference>
<keyword evidence="7" id="KW-1185">Reference proteome</keyword>
<evidence type="ECO:0000256" key="3">
    <source>
        <dbReference type="ARBA" id="ARBA00023163"/>
    </source>
</evidence>
<dbReference type="PANTHER" id="PTHR33358:SF12">
    <property type="entry name" value="F-BOX PROTEIN WITH A DOMAIN PROTEIN"/>
    <property type="match status" value="1"/>
</dbReference>
<keyword evidence="2" id="KW-0238">DNA-binding</keyword>
<dbReference type="Pfam" id="PF14476">
    <property type="entry name" value="Chloroplast_duf"/>
    <property type="match status" value="1"/>
</dbReference>
<dbReference type="Proteomes" id="UP001165190">
    <property type="component" value="Unassembled WGS sequence"/>
</dbReference>
<dbReference type="PANTHER" id="PTHR33358">
    <property type="entry name" value="F-BOX PROTEIN WITH A DOMAIN PROTEIN"/>
    <property type="match status" value="1"/>
</dbReference>
<evidence type="ECO:0000256" key="2">
    <source>
        <dbReference type="ARBA" id="ARBA00023125"/>
    </source>
</evidence>
<dbReference type="GO" id="GO:0003677">
    <property type="term" value="F:DNA binding"/>
    <property type="evidence" value="ECO:0007669"/>
    <property type="project" value="UniProtKB-KW"/>
</dbReference>
<keyword evidence="1" id="KW-0805">Transcription regulation</keyword>
<dbReference type="AlphaFoldDB" id="A0A9W7ITN8"/>